<dbReference type="EMBL" id="SJZI01000001">
    <property type="protein sequence ID" value="TCJ19628.1"/>
    <property type="molecule type" value="Genomic_DNA"/>
</dbReference>
<dbReference type="GO" id="GO:0046872">
    <property type="term" value="F:metal ion binding"/>
    <property type="evidence" value="ECO:0007669"/>
    <property type="project" value="UniProtKB-KW"/>
</dbReference>
<keyword evidence="4" id="KW-0408">Iron</keyword>
<evidence type="ECO:0000313" key="6">
    <source>
        <dbReference type="EMBL" id="TCJ19628.1"/>
    </source>
</evidence>
<accession>A0A4R1BQ28</accession>
<dbReference type="InterPro" id="IPR019903">
    <property type="entry name" value="RIC_family"/>
</dbReference>
<keyword evidence="2" id="KW-0963">Cytoplasm</keyword>
<evidence type="ECO:0000256" key="1">
    <source>
        <dbReference type="ARBA" id="ARBA00004496"/>
    </source>
</evidence>
<organism evidence="6 7">
    <name type="scientific">Flaviaesturariibacter flavus</name>
    <dbReference type="NCBI Taxonomy" id="2502780"/>
    <lineage>
        <taxon>Bacteria</taxon>
        <taxon>Pseudomonadati</taxon>
        <taxon>Bacteroidota</taxon>
        <taxon>Chitinophagia</taxon>
        <taxon>Chitinophagales</taxon>
        <taxon>Chitinophagaceae</taxon>
        <taxon>Flaviaestuariibacter</taxon>
    </lineage>
</organism>
<proteinExistence type="predicted"/>
<evidence type="ECO:0000256" key="4">
    <source>
        <dbReference type="ARBA" id="ARBA00023004"/>
    </source>
</evidence>
<dbReference type="GO" id="GO:0005737">
    <property type="term" value="C:cytoplasm"/>
    <property type="evidence" value="ECO:0007669"/>
    <property type="project" value="UniProtKB-SubCell"/>
</dbReference>
<dbReference type="RefSeq" id="WP_131445604.1">
    <property type="nucleotide sequence ID" value="NZ_SJZI01000001.1"/>
</dbReference>
<dbReference type="InterPro" id="IPR012312">
    <property type="entry name" value="Hemerythrin-like"/>
</dbReference>
<evidence type="ECO:0000256" key="2">
    <source>
        <dbReference type="ARBA" id="ARBA00022490"/>
    </source>
</evidence>
<name>A0A4R1BQ28_9BACT</name>
<dbReference type="OrthoDB" id="9797132at2"/>
<dbReference type="CDD" id="cd12108">
    <property type="entry name" value="Hr-like"/>
    <property type="match status" value="1"/>
</dbReference>
<keyword evidence="3" id="KW-0479">Metal-binding</keyword>
<comment type="subcellular location">
    <subcellularLocation>
        <location evidence="1">Cytoplasm</location>
    </subcellularLocation>
</comment>
<evidence type="ECO:0000313" key="7">
    <source>
        <dbReference type="Proteomes" id="UP000295334"/>
    </source>
</evidence>
<keyword evidence="7" id="KW-1185">Reference proteome</keyword>
<gene>
    <name evidence="6" type="primary">ric</name>
    <name evidence="6" type="ORF">EPD60_00460</name>
</gene>
<dbReference type="Pfam" id="PF01814">
    <property type="entry name" value="Hemerythrin"/>
    <property type="match status" value="1"/>
</dbReference>
<feature type="domain" description="Hemerythrin-like" evidence="5">
    <location>
        <begin position="84"/>
        <end position="223"/>
    </location>
</feature>
<reference evidence="6 7" key="1">
    <citation type="submission" date="2019-03" db="EMBL/GenBank/DDBJ databases">
        <authorList>
            <person name="Kim M.K.M."/>
        </authorList>
    </citation>
    <scope>NUCLEOTIDE SEQUENCE [LARGE SCALE GENOMIC DNA]</scope>
    <source>
        <strain evidence="6 7">17J68-12</strain>
    </source>
</reference>
<sequence length="229" mass="25084">MQIETGLTLSQIVSNDFRAARVFERHGLDFCCKGKRPLADACSEKGIDPGTLIAELENATAAPDAAPNFDSFGLSELAGYIQRVHHTYVKVNGPQVAHYLARVASKHGDRLPYIIEVYHLFAELLEGLTEHMQKEEQVLFPRIRLVEAGSLAGSAISGPVAVMESEHDRAGTLTAKIRQLTKDYTAPEGACTTHRMAIAALGDFAQDLHRHVHLENNLLFPKAAAYPQS</sequence>
<dbReference type="Pfam" id="PF04405">
    <property type="entry name" value="ScdA_N"/>
    <property type="match status" value="1"/>
</dbReference>
<dbReference type="AlphaFoldDB" id="A0A4R1BQ28"/>
<comment type="caution">
    <text evidence="6">The sequence shown here is derived from an EMBL/GenBank/DDBJ whole genome shotgun (WGS) entry which is preliminary data.</text>
</comment>
<dbReference type="PANTHER" id="PTHR36438:SF1">
    <property type="entry name" value="IRON-SULFUR CLUSTER REPAIR PROTEIN YTFE"/>
    <property type="match status" value="1"/>
</dbReference>
<dbReference type="NCBIfam" id="TIGR03652">
    <property type="entry name" value="FeS_repair_RIC"/>
    <property type="match status" value="1"/>
</dbReference>
<evidence type="ECO:0000259" key="5">
    <source>
        <dbReference type="Pfam" id="PF01814"/>
    </source>
</evidence>
<dbReference type="Gene3D" id="1.20.120.520">
    <property type="entry name" value="nmb1532 protein domain like"/>
    <property type="match status" value="1"/>
</dbReference>
<evidence type="ECO:0000256" key="3">
    <source>
        <dbReference type="ARBA" id="ARBA00022723"/>
    </source>
</evidence>
<dbReference type="PANTHER" id="PTHR36438">
    <property type="entry name" value="IRON-SULFUR CLUSTER REPAIR PROTEIN YTFE"/>
    <property type="match status" value="1"/>
</dbReference>
<protein>
    <submittedName>
        <fullName evidence="6">Iron-sulfur cluster repair di-iron protein</fullName>
    </submittedName>
</protein>
<dbReference type="Proteomes" id="UP000295334">
    <property type="component" value="Unassembled WGS sequence"/>
</dbReference>